<dbReference type="PROSITE" id="PS50003">
    <property type="entry name" value="PH_DOMAIN"/>
    <property type="match status" value="2"/>
</dbReference>
<dbReference type="SMART" id="SM00233">
    <property type="entry name" value="PH"/>
    <property type="match status" value="2"/>
</dbReference>
<dbReference type="EMBL" id="RQTK01000253">
    <property type="protein sequence ID" value="RUS83217.1"/>
    <property type="molecule type" value="Genomic_DNA"/>
</dbReference>
<dbReference type="Pfam" id="PF00169">
    <property type="entry name" value="PH"/>
    <property type="match status" value="2"/>
</dbReference>
<protein>
    <recommendedName>
        <fullName evidence="2">PH domain-containing protein</fullName>
    </recommendedName>
</protein>
<dbReference type="InterPro" id="IPR011993">
    <property type="entry name" value="PH-like_dom_sf"/>
</dbReference>
<dbReference type="SUPFAM" id="SSF50729">
    <property type="entry name" value="PH domain-like"/>
    <property type="match status" value="2"/>
</dbReference>
<dbReference type="OrthoDB" id="185175at2759"/>
<proteinExistence type="predicted"/>
<evidence type="ECO:0000259" key="2">
    <source>
        <dbReference type="PROSITE" id="PS50003"/>
    </source>
</evidence>
<dbReference type="InterPro" id="IPR051707">
    <property type="entry name" value="PI-Interact_SigTrans_Reg"/>
</dbReference>
<dbReference type="Gene3D" id="2.30.29.30">
    <property type="entry name" value="Pleckstrin-homology domain (PH domain)/Phosphotyrosine-binding domain (PTB)"/>
    <property type="match status" value="2"/>
</dbReference>
<dbReference type="PANTHER" id="PTHR14336">
    <property type="entry name" value="TANDEM PH DOMAIN CONTAINING PROTEIN"/>
    <property type="match status" value="1"/>
</dbReference>
<gene>
    <name evidence="3" type="ORF">EGW08_009028</name>
</gene>
<dbReference type="FunFam" id="2.30.29.30:FF:000286">
    <property type="entry name" value="PH-protein kinase domain containing protein"/>
    <property type="match status" value="1"/>
</dbReference>
<dbReference type="AlphaFoldDB" id="A0A3S1BG76"/>
<accession>A0A3S1BG76</accession>
<feature type="compositionally biased region" description="Low complexity" evidence="1">
    <location>
        <begin position="170"/>
        <end position="180"/>
    </location>
</feature>
<evidence type="ECO:0000313" key="3">
    <source>
        <dbReference type="EMBL" id="RUS83217.1"/>
    </source>
</evidence>
<keyword evidence="4" id="KW-1185">Reference proteome</keyword>
<comment type="caution">
    <text evidence="3">The sequence shown here is derived from an EMBL/GenBank/DDBJ whole genome shotgun (WGS) entry which is preliminary data.</text>
</comment>
<dbReference type="PANTHER" id="PTHR14336:SF8">
    <property type="entry name" value="PROTEIN OPY1"/>
    <property type="match status" value="1"/>
</dbReference>
<evidence type="ECO:0000256" key="1">
    <source>
        <dbReference type="SAM" id="MobiDB-lite"/>
    </source>
</evidence>
<feature type="region of interest" description="Disordered" evidence="1">
    <location>
        <begin position="347"/>
        <end position="368"/>
    </location>
</feature>
<dbReference type="InterPro" id="IPR001849">
    <property type="entry name" value="PH_domain"/>
</dbReference>
<dbReference type="STRING" id="188477.A0A3S1BG76"/>
<feature type="compositionally biased region" description="Basic and acidic residues" evidence="1">
    <location>
        <begin position="347"/>
        <end position="359"/>
    </location>
</feature>
<dbReference type="Proteomes" id="UP000271974">
    <property type="component" value="Unassembled WGS sequence"/>
</dbReference>
<organism evidence="3 4">
    <name type="scientific">Elysia chlorotica</name>
    <name type="common">Eastern emerald elysia</name>
    <name type="synonym">Sea slug</name>
    <dbReference type="NCBI Taxonomy" id="188477"/>
    <lineage>
        <taxon>Eukaryota</taxon>
        <taxon>Metazoa</taxon>
        <taxon>Spiralia</taxon>
        <taxon>Lophotrochozoa</taxon>
        <taxon>Mollusca</taxon>
        <taxon>Gastropoda</taxon>
        <taxon>Heterobranchia</taxon>
        <taxon>Euthyneura</taxon>
        <taxon>Panpulmonata</taxon>
        <taxon>Sacoglossa</taxon>
        <taxon>Placobranchoidea</taxon>
        <taxon>Plakobranchidae</taxon>
        <taxon>Elysia</taxon>
    </lineage>
</organism>
<feature type="compositionally biased region" description="Basic and acidic residues" evidence="1">
    <location>
        <begin position="313"/>
        <end position="331"/>
    </location>
</feature>
<feature type="region of interest" description="Disordered" evidence="1">
    <location>
        <begin position="313"/>
        <end position="334"/>
    </location>
</feature>
<evidence type="ECO:0000313" key="4">
    <source>
        <dbReference type="Proteomes" id="UP000271974"/>
    </source>
</evidence>
<reference evidence="3 4" key="1">
    <citation type="submission" date="2019-01" db="EMBL/GenBank/DDBJ databases">
        <title>A draft genome assembly of the solar-powered sea slug Elysia chlorotica.</title>
        <authorList>
            <person name="Cai H."/>
            <person name="Li Q."/>
            <person name="Fang X."/>
            <person name="Li J."/>
            <person name="Curtis N.E."/>
            <person name="Altenburger A."/>
            <person name="Shibata T."/>
            <person name="Feng M."/>
            <person name="Maeda T."/>
            <person name="Schwartz J.A."/>
            <person name="Shigenobu S."/>
            <person name="Lundholm N."/>
            <person name="Nishiyama T."/>
            <person name="Yang H."/>
            <person name="Hasebe M."/>
            <person name="Li S."/>
            <person name="Pierce S.K."/>
            <person name="Wang J."/>
        </authorList>
    </citation>
    <scope>NUCLEOTIDE SEQUENCE [LARGE SCALE GENOMIC DNA]</scope>
    <source>
        <strain evidence="3">EC2010</strain>
        <tissue evidence="3">Whole organism of an adult</tissue>
    </source>
</reference>
<name>A0A3S1BG76_ELYCH</name>
<feature type="compositionally biased region" description="Acidic residues" evidence="1">
    <location>
        <begin position="157"/>
        <end position="167"/>
    </location>
</feature>
<feature type="domain" description="PH" evidence="2">
    <location>
        <begin position="210"/>
        <end position="307"/>
    </location>
</feature>
<feature type="region of interest" description="Disordered" evidence="1">
    <location>
        <begin position="153"/>
        <end position="205"/>
    </location>
</feature>
<sequence length="368" mass="42298">MPYQDKTGRLCGFLNIEETEGSSSFCRRYFVLDQNNGKLVYYMDSLGNLPEAWKSPVGEIYMHSISKVSNGDAIRPKLQHCLIITVAGRQYFLQAETEEDKRQWIEAVKNASKITVPLKSQRSPSQTEWARRVHVLRMITEIAGGVVCKMPVPSVDAESDSNSEDDESRSSSSGRMSPSSLMNRGLHSFTRDMGNSLEHHTKGGTFQDIQPIKTGYCVKQGAVRKSWKRRYFTLHQMGLSYSKSEQDKQPIRTIPLQDILESRPSDGTQLHRDNLFEVLTSKRIFYIQCDTPEDMNRWIEAIKAAIRRRRLEERKSMQDPSGRHPLEEELKGGNYPSPIWKHRFMSVKERSTSSKDSKQVQKKGFILW</sequence>
<feature type="domain" description="PH" evidence="2">
    <location>
        <begin position="7"/>
        <end position="113"/>
    </location>
</feature>